<dbReference type="InterPro" id="IPR001965">
    <property type="entry name" value="Znf_PHD"/>
</dbReference>
<dbReference type="FunFam" id="2.60.120.650:FF:000101">
    <property type="entry name" value="Uncharacterized protein"/>
    <property type="match status" value="1"/>
</dbReference>
<keyword evidence="3 6" id="KW-0863">Zinc-finger</keyword>
<organism evidence="9">
    <name type="scientific">Arundo donax</name>
    <name type="common">Giant reed</name>
    <name type="synonym">Donax arundinaceus</name>
    <dbReference type="NCBI Taxonomy" id="35708"/>
    <lineage>
        <taxon>Eukaryota</taxon>
        <taxon>Viridiplantae</taxon>
        <taxon>Streptophyta</taxon>
        <taxon>Embryophyta</taxon>
        <taxon>Tracheophyta</taxon>
        <taxon>Spermatophyta</taxon>
        <taxon>Magnoliopsida</taxon>
        <taxon>Liliopsida</taxon>
        <taxon>Poales</taxon>
        <taxon>Poaceae</taxon>
        <taxon>PACMAD clade</taxon>
        <taxon>Arundinoideae</taxon>
        <taxon>Arundineae</taxon>
        <taxon>Arundo</taxon>
    </lineage>
</organism>
<dbReference type="GO" id="GO:0008270">
    <property type="term" value="F:zinc ion binding"/>
    <property type="evidence" value="ECO:0007669"/>
    <property type="project" value="UniProtKB-KW"/>
</dbReference>
<dbReference type="InterPro" id="IPR037869">
    <property type="entry name" value="Spp1/CFP1"/>
</dbReference>
<name>A0A0A9FSZ9_ARUDO</name>
<dbReference type="AlphaFoldDB" id="A0A0A9FSZ9"/>
<dbReference type="SMART" id="SM00249">
    <property type="entry name" value="PHD"/>
    <property type="match status" value="1"/>
</dbReference>
<evidence type="ECO:0000313" key="9">
    <source>
        <dbReference type="EMBL" id="JAE11433.1"/>
    </source>
</evidence>
<dbReference type="InterPro" id="IPR011011">
    <property type="entry name" value="Znf_FYVE_PHD"/>
</dbReference>
<dbReference type="InterPro" id="IPR013083">
    <property type="entry name" value="Znf_RING/FYVE/PHD"/>
</dbReference>
<dbReference type="InterPro" id="IPR019787">
    <property type="entry name" value="Znf_PHD-finger"/>
</dbReference>
<evidence type="ECO:0000256" key="3">
    <source>
        <dbReference type="ARBA" id="ARBA00022771"/>
    </source>
</evidence>
<dbReference type="GO" id="GO:0048188">
    <property type="term" value="C:Set1C/COMPASS complex"/>
    <property type="evidence" value="ECO:0007669"/>
    <property type="project" value="InterPro"/>
</dbReference>
<dbReference type="PROSITE" id="PS01359">
    <property type="entry name" value="ZF_PHD_1"/>
    <property type="match status" value="1"/>
</dbReference>
<feature type="domain" description="PHD-type" evidence="8">
    <location>
        <begin position="148"/>
        <end position="195"/>
    </location>
</feature>
<evidence type="ECO:0000256" key="1">
    <source>
        <dbReference type="ARBA" id="ARBA00004123"/>
    </source>
</evidence>
<dbReference type="PROSITE" id="PS50016">
    <property type="entry name" value="ZF_PHD_2"/>
    <property type="match status" value="1"/>
</dbReference>
<evidence type="ECO:0000256" key="6">
    <source>
        <dbReference type="PROSITE-ProRule" id="PRU00146"/>
    </source>
</evidence>
<reference evidence="9" key="2">
    <citation type="journal article" date="2015" name="Data Brief">
        <title>Shoot transcriptome of the giant reed, Arundo donax.</title>
        <authorList>
            <person name="Barrero R.A."/>
            <person name="Guerrero F.D."/>
            <person name="Moolhuijzen P."/>
            <person name="Goolsby J.A."/>
            <person name="Tidwell J."/>
            <person name="Bellgard S.E."/>
            <person name="Bellgard M.I."/>
        </authorList>
    </citation>
    <scope>NUCLEOTIDE SEQUENCE</scope>
    <source>
        <tissue evidence="9">Shoot tissue taken approximately 20 cm above the soil surface</tissue>
    </source>
</reference>
<comment type="subcellular location">
    <subcellularLocation>
        <location evidence="1">Nucleus</location>
    </subcellularLocation>
</comment>
<dbReference type="PANTHER" id="PTHR46174:SF1">
    <property type="entry name" value="CXXC-TYPE ZINC FINGER PROTEIN 1"/>
    <property type="match status" value="1"/>
</dbReference>
<evidence type="ECO:0000256" key="2">
    <source>
        <dbReference type="ARBA" id="ARBA00022723"/>
    </source>
</evidence>
<evidence type="ECO:0000256" key="4">
    <source>
        <dbReference type="ARBA" id="ARBA00022833"/>
    </source>
</evidence>
<evidence type="ECO:0000256" key="5">
    <source>
        <dbReference type="ARBA" id="ARBA00023242"/>
    </source>
</evidence>
<evidence type="ECO:0000256" key="7">
    <source>
        <dbReference type="SAM" id="MobiDB-lite"/>
    </source>
</evidence>
<sequence>MQILNDSYSYHGKDLSVICKSLLVALKAASASGLYDHHVICKIEFVLSRYLWKKQIHRLLRCGKKTSIHDVLRLDKEGSNIGICDEDFFKLEISKIKETSLQWLARAEKVAFDSGELALDLVYGLIIEGENLSIHVEKELKLLRDRTVLYCICRKPYDNRAMIACDQCDEWYHFDCINLLGPPPETFFCPACCPNNGEESILLPRSDRDEDRPSTGAGAHTPPACCGESESVAANKCEKSREKSKSQVRVDLVKLLRCDSEIDSSSWRRVLHRTARRPSNFVGLL</sequence>
<dbReference type="GO" id="GO:0045893">
    <property type="term" value="P:positive regulation of DNA-templated transcription"/>
    <property type="evidence" value="ECO:0007669"/>
    <property type="project" value="TreeGrafter"/>
</dbReference>
<dbReference type="EMBL" id="GBRH01186463">
    <property type="protein sequence ID" value="JAE11433.1"/>
    <property type="molecule type" value="Transcribed_RNA"/>
</dbReference>
<reference evidence="9" key="1">
    <citation type="submission" date="2014-09" db="EMBL/GenBank/DDBJ databases">
        <authorList>
            <person name="Magalhaes I.L.F."/>
            <person name="Oliveira U."/>
            <person name="Santos F.R."/>
            <person name="Vidigal T.H.D.A."/>
            <person name="Brescovit A.D."/>
            <person name="Santos A.J."/>
        </authorList>
    </citation>
    <scope>NUCLEOTIDE SEQUENCE</scope>
    <source>
        <tissue evidence="9">Shoot tissue taken approximately 20 cm above the soil surface</tissue>
    </source>
</reference>
<proteinExistence type="predicted"/>
<keyword evidence="4" id="KW-0862">Zinc</keyword>
<feature type="region of interest" description="Disordered" evidence="7">
    <location>
        <begin position="203"/>
        <end position="224"/>
    </location>
</feature>
<keyword evidence="5" id="KW-0539">Nucleus</keyword>
<dbReference type="Gene3D" id="3.30.40.10">
    <property type="entry name" value="Zinc/RING finger domain, C3HC4 (zinc finger)"/>
    <property type="match status" value="1"/>
</dbReference>
<dbReference type="SUPFAM" id="SSF57903">
    <property type="entry name" value="FYVE/PHD zinc finger"/>
    <property type="match status" value="1"/>
</dbReference>
<dbReference type="PANTHER" id="PTHR46174">
    <property type="entry name" value="CXXC-TYPE ZINC FINGER PROTEIN 1"/>
    <property type="match status" value="1"/>
</dbReference>
<dbReference type="InterPro" id="IPR019786">
    <property type="entry name" value="Zinc_finger_PHD-type_CS"/>
</dbReference>
<evidence type="ECO:0000259" key="8">
    <source>
        <dbReference type="PROSITE" id="PS50016"/>
    </source>
</evidence>
<accession>A0A0A9FSZ9</accession>
<dbReference type="Pfam" id="PF00628">
    <property type="entry name" value="PHD"/>
    <property type="match status" value="1"/>
</dbReference>
<keyword evidence="2" id="KW-0479">Metal-binding</keyword>
<protein>
    <submittedName>
        <fullName evidence="9">JMJ909</fullName>
    </submittedName>
</protein>